<keyword evidence="4" id="KW-1185">Reference proteome</keyword>
<dbReference type="PANTHER" id="PTHR31562:SF9">
    <property type="entry name" value="GLYCOSYLTRANSFERASE FAMILY 8 PROTEIN"/>
    <property type="match status" value="1"/>
</dbReference>
<dbReference type="Proteomes" id="UP001152747">
    <property type="component" value="Unassembled WGS sequence"/>
</dbReference>
<evidence type="ECO:0008006" key="5">
    <source>
        <dbReference type="Google" id="ProtNLM"/>
    </source>
</evidence>
<feature type="transmembrane region" description="Helical" evidence="1">
    <location>
        <begin position="108"/>
        <end position="126"/>
    </location>
</feature>
<feature type="signal peptide" evidence="2">
    <location>
        <begin position="1"/>
        <end position="18"/>
    </location>
</feature>
<keyword evidence="1" id="KW-0812">Transmembrane</keyword>
<accession>A0A9P1INC7</accession>
<name>A0A9P1INC7_9PELO</name>
<feature type="chain" id="PRO_5040289447" description="Nucleotide-diphospho-sugar transferase domain-containing protein" evidence="2">
    <location>
        <begin position="19"/>
        <end position="463"/>
    </location>
</feature>
<reference evidence="3" key="1">
    <citation type="submission" date="2022-11" db="EMBL/GenBank/DDBJ databases">
        <authorList>
            <person name="Kikuchi T."/>
        </authorList>
    </citation>
    <scope>NUCLEOTIDE SEQUENCE</scope>
    <source>
        <strain evidence="3">PS1010</strain>
    </source>
</reference>
<gene>
    <name evidence="3" type="ORF">CAMP_LOCUS10839</name>
</gene>
<dbReference type="Gene3D" id="3.90.550.10">
    <property type="entry name" value="Spore Coat Polysaccharide Biosynthesis Protein SpsA, Chain A"/>
    <property type="match status" value="1"/>
</dbReference>
<dbReference type="EMBL" id="CANHGI010000004">
    <property type="protein sequence ID" value="CAI5448202.1"/>
    <property type="molecule type" value="Genomic_DNA"/>
</dbReference>
<evidence type="ECO:0000256" key="2">
    <source>
        <dbReference type="SAM" id="SignalP"/>
    </source>
</evidence>
<dbReference type="AlphaFoldDB" id="A0A9P1INC7"/>
<keyword evidence="1" id="KW-1133">Transmembrane helix</keyword>
<keyword evidence="1" id="KW-0472">Membrane</keyword>
<protein>
    <recommendedName>
        <fullName evidence="5">Nucleotide-diphospho-sugar transferase domain-containing protein</fullName>
    </recommendedName>
</protein>
<dbReference type="InterPro" id="IPR029044">
    <property type="entry name" value="Nucleotide-diphossugar_trans"/>
</dbReference>
<organism evidence="3 4">
    <name type="scientific">Caenorhabditis angaria</name>
    <dbReference type="NCBI Taxonomy" id="860376"/>
    <lineage>
        <taxon>Eukaryota</taxon>
        <taxon>Metazoa</taxon>
        <taxon>Ecdysozoa</taxon>
        <taxon>Nematoda</taxon>
        <taxon>Chromadorea</taxon>
        <taxon>Rhabditida</taxon>
        <taxon>Rhabditina</taxon>
        <taxon>Rhabditomorpha</taxon>
        <taxon>Rhabditoidea</taxon>
        <taxon>Rhabditidae</taxon>
        <taxon>Peloderinae</taxon>
        <taxon>Caenorhabditis</taxon>
    </lineage>
</organism>
<keyword evidence="2" id="KW-0732">Signal</keyword>
<dbReference type="Pfam" id="PF03314">
    <property type="entry name" value="DUF273"/>
    <property type="match status" value="1"/>
</dbReference>
<dbReference type="PANTHER" id="PTHR31562">
    <property type="entry name" value="PROTEIN CBG18972"/>
    <property type="match status" value="1"/>
</dbReference>
<dbReference type="InterPro" id="IPR004988">
    <property type="entry name" value="DUF273"/>
</dbReference>
<feature type="transmembrane region" description="Helical" evidence="1">
    <location>
        <begin position="78"/>
        <end position="99"/>
    </location>
</feature>
<dbReference type="OrthoDB" id="407658at2759"/>
<evidence type="ECO:0000313" key="3">
    <source>
        <dbReference type="EMBL" id="CAI5448202.1"/>
    </source>
</evidence>
<evidence type="ECO:0000313" key="4">
    <source>
        <dbReference type="Proteomes" id="UP001152747"/>
    </source>
</evidence>
<proteinExistence type="predicted"/>
<dbReference type="SUPFAM" id="SSF53448">
    <property type="entry name" value="Nucleotide-diphospho-sugar transferases"/>
    <property type="match status" value="1"/>
</dbReference>
<sequence>MNFFFIISPFLLIPYSILQNYESETEISNNFIESNKSFKDKLIRDSIIQILTKFSCITTFFVYLTVSNYLHGNINSIPYNFVFNVLLICATIPWTILFLRKNHAYSKYFPFILLIVLILFIINIYFETNVTSSKEVKSSKNILQKIAIVIVVEKKTKREAYQIATDTVECYAKIQNYEFIFLNESNHKDDCNQTHHFFRRHCVVAKILPNYDAILFIDADVGVVNPNRRIEEYMDDSKDIIFYDRFYNWEVALGSYIVRNTNYAVDSLMSFANYNFKLPKSFHGTDNGILHLFLAQLLFPQSKIEIENCQKIYNKSRNYKDLFTFEACIRTILGTSTDFGKVRIMHKGTAWIRDNWLSNSKWSRENDFMLHGWKTKQLRKTPDKIGTVEGSRGKWFNPLIGNIDLTKCRPNNSTWNYDLKLIGNVSEILENHRKIETKISMNFVKSLSRMIEVIEGVKKNTTG</sequence>
<comment type="caution">
    <text evidence="3">The sequence shown here is derived from an EMBL/GenBank/DDBJ whole genome shotgun (WGS) entry which is preliminary data.</text>
</comment>
<feature type="transmembrane region" description="Helical" evidence="1">
    <location>
        <begin position="46"/>
        <end position="66"/>
    </location>
</feature>
<evidence type="ECO:0000256" key="1">
    <source>
        <dbReference type="SAM" id="Phobius"/>
    </source>
</evidence>